<accession>A0A4Q0ZEP9</accession>
<evidence type="ECO:0000313" key="3">
    <source>
        <dbReference type="Proteomes" id="UP000290870"/>
    </source>
</evidence>
<comment type="caution">
    <text evidence="2">The sequence shown here is derived from an EMBL/GenBank/DDBJ whole genome shotgun (WGS) entry which is preliminary data.</text>
</comment>
<sequence>MNEFFNNFSTLIIFLHVLSAIIWIGGMIVIRFAVHYSMQNIEEPKIKLGRTLENLKRFFSMVIPSIIVLLITAIIMILALGFKGTDLYKFVIAKEIIWTIMTIVFIVIYIKRNKAQKAFDNGDFATAKNQLTPLAKYLIPINIVLGLIAVILGITLRGL</sequence>
<feature type="transmembrane region" description="Helical" evidence="1">
    <location>
        <begin position="12"/>
        <end position="37"/>
    </location>
</feature>
<evidence type="ECO:0008006" key="4">
    <source>
        <dbReference type="Google" id="ProtNLM"/>
    </source>
</evidence>
<evidence type="ECO:0000256" key="1">
    <source>
        <dbReference type="SAM" id="Phobius"/>
    </source>
</evidence>
<gene>
    <name evidence="2" type="ORF">CRU90_06400</name>
</gene>
<dbReference type="RefSeq" id="WP_128986449.1">
    <property type="nucleotide sequence ID" value="NZ_PDJZ01000005.1"/>
</dbReference>
<keyword evidence="1" id="KW-0472">Membrane</keyword>
<proteinExistence type="predicted"/>
<dbReference type="OrthoDB" id="5334091at2"/>
<feature type="transmembrane region" description="Helical" evidence="1">
    <location>
        <begin position="87"/>
        <end position="110"/>
    </location>
</feature>
<evidence type="ECO:0000313" key="2">
    <source>
        <dbReference type="EMBL" id="RXJ84492.1"/>
    </source>
</evidence>
<reference evidence="2 3" key="1">
    <citation type="submission" date="2017-10" db="EMBL/GenBank/DDBJ databases">
        <title>Genomics of the genus Arcobacter.</title>
        <authorList>
            <person name="Perez-Cataluna A."/>
            <person name="Figueras M.J."/>
        </authorList>
    </citation>
    <scope>NUCLEOTIDE SEQUENCE [LARGE SCALE GENOMIC DNA]</scope>
    <source>
        <strain evidence="2 3">F26</strain>
    </source>
</reference>
<feature type="transmembrane region" description="Helical" evidence="1">
    <location>
        <begin position="58"/>
        <end position="81"/>
    </location>
</feature>
<keyword evidence="1" id="KW-1133">Transmembrane helix</keyword>
<dbReference type="AlphaFoldDB" id="A0A4Q0ZEP9"/>
<organism evidence="2 3">
    <name type="scientific">Arcobacter cloacae</name>
    <dbReference type="NCBI Taxonomy" id="1054034"/>
    <lineage>
        <taxon>Bacteria</taxon>
        <taxon>Pseudomonadati</taxon>
        <taxon>Campylobacterota</taxon>
        <taxon>Epsilonproteobacteria</taxon>
        <taxon>Campylobacterales</taxon>
        <taxon>Arcobacteraceae</taxon>
        <taxon>Arcobacter</taxon>
    </lineage>
</organism>
<dbReference type="Proteomes" id="UP000290870">
    <property type="component" value="Unassembled WGS sequence"/>
</dbReference>
<dbReference type="EMBL" id="PDJZ01000005">
    <property type="protein sequence ID" value="RXJ84492.1"/>
    <property type="molecule type" value="Genomic_DNA"/>
</dbReference>
<protein>
    <recommendedName>
        <fullName evidence="4">Copper resistance protein D domain-containing protein</fullName>
    </recommendedName>
</protein>
<name>A0A4Q0ZEP9_9BACT</name>
<feature type="transmembrane region" description="Helical" evidence="1">
    <location>
        <begin position="137"/>
        <end position="156"/>
    </location>
</feature>
<keyword evidence="1" id="KW-0812">Transmembrane</keyword>